<evidence type="ECO:0000256" key="1">
    <source>
        <dbReference type="ARBA" id="ARBA00009034"/>
    </source>
</evidence>
<keyword evidence="4 7" id="KW-0732">Signal</keyword>
<dbReference type="AlphaFoldDB" id="A0A6J1NCI2"/>
<evidence type="ECO:0000259" key="8">
    <source>
        <dbReference type="SMART" id="SM00078"/>
    </source>
</evidence>
<dbReference type="Proteomes" id="UP001652582">
    <property type="component" value="Chromosome 6"/>
</dbReference>
<evidence type="ECO:0000256" key="4">
    <source>
        <dbReference type="ARBA" id="ARBA00022729"/>
    </source>
</evidence>
<comment type="similarity">
    <text evidence="1 6">Belongs to the insulin family.</text>
</comment>
<dbReference type="OrthoDB" id="6330326at2759"/>
<dbReference type="Pfam" id="PF00049">
    <property type="entry name" value="Insulin"/>
    <property type="match status" value="1"/>
</dbReference>
<comment type="subunit">
    <text evidence="2">Heterodimer of a B chain and an A chain linked by two disulfide bonds.</text>
</comment>
<feature type="chain" id="PRO_5046804456" evidence="7">
    <location>
        <begin position="22"/>
        <end position="124"/>
    </location>
</feature>
<dbReference type="GeneID" id="112050564"/>
<name>A0A6J1NCI2_BICAN</name>
<dbReference type="GO" id="GO:0005576">
    <property type="term" value="C:extracellular region"/>
    <property type="evidence" value="ECO:0007669"/>
    <property type="project" value="UniProtKB-SubCell"/>
</dbReference>
<dbReference type="InterPro" id="IPR022353">
    <property type="entry name" value="Insulin_CS"/>
</dbReference>
<dbReference type="PANTHER" id="PTHR13647:SF4">
    <property type="entry name" value="INSULIN-LIKE PEPTIDE 1-RELATED"/>
    <property type="match status" value="1"/>
</dbReference>
<organism evidence="9 10">
    <name type="scientific">Bicyclus anynana</name>
    <name type="common">Squinting bush brown butterfly</name>
    <dbReference type="NCBI Taxonomy" id="110368"/>
    <lineage>
        <taxon>Eukaryota</taxon>
        <taxon>Metazoa</taxon>
        <taxon>Ecdysozoa</taxon>
        <taxon>Arthropoda</taxon>
        <taxon>Hexapoda</taxon>
        <taxon>Insecta</taxon>
        <taxon>Pterygota</taxon>
        <taxon>Neoptera</taxon>
        <taxon>Endopterygota</taxon>
        <taxon>Lepidoptera</taxon>
        <taxon>Glossata</taxon>
        <taxon>Ditrysia</taxon>
        <taxon>Papilionoidea</taxon>
        <taxon>Nymphalidae</taxon>
        <taxon>Satyrinae</taxon>
        <taxon>Satyrini</taxon>
        <taxon>Mycalesina</taxon>
        <taxon>Bicyclus</taxon>
    </lineage>
</organism>
<dbReference type="InterPro" id="IPR016179">
    <property type="entry name" value="Insulin-like"/>
</dbReference>
<sequence length="124" mass="13786">MALKLILTLGCLSMLLALSRGHIGGNAAAFQNVRPQYYCGRTLARAIALICYDVLPGEKRSSTGTMYNALLPANYKEQEMRSEWPRIAQQEAHRLGLPSRGKRYIVNECCDKACSVEELLSYCA</sequence>
<evidence type="ECO:0000256" key="6">
    <source>
        <dbReference type="RuleBase" id="RU000406"/>
    </source>
</evidence>
<accession>A0A6J1NCI2</accession>
<keyword evidence="5" id="KW-1015">Disulfide bond</keyword>
<keyword evidence="6" id="KW-0964">Secreted</keyword>
<dbReference type="KEGG" id="bany:112050564"/>
<evidence type="ECO:0000256" key="2">
    <source>
        <dbReference type="ARBA" id="ARBA00011207"/>
    </source>
</evidence>
<feature type="domain" description="Insulin-like" evidence="8">
    <location>
        <begin position="36"/>
        <end position="123"/>
    </location>
</feature>
<dbReference type="Gene3D" id="1.10.100.10">
    <property type="entry name" value="Insulin-like"/>
    <property type="match status" value="1"/>
</dbReference>
<dbReference type="SMART" id="SM00078">
    <property type="entry name" value="IlGF"/>
    <property type="match status" value="1"/>
</dbReference>
<evidence type="ECO:0000256" key="5">
    <source>
        <dbReference type="ARBA" id="ARBA00023157"/>
    </source>
</evidence>
<dbReference type="PROSITE" id="PS00262">
    <property type="entry name" value="INSULIN"/>
    <property type="match status" value="1"/>
</dbReference>
<feature type="signal peptide" evidence="7">
    <location>
        <begin position="1"/>
        <end position="21"/>
    </location>
</feature>
<reference evidence="10" key="1">
    <citation type="submission" date="2025-08" db="UniProtKB">
        <authorList>
            <consortium name="RefSeq"/>
        </authorList>
    </citation>
    <scope>IDENTIFICATION</scope>
</reference>
<dbReference type="RefSeq" id="XP_023944624.2">
    <property type="nucleotide sequence ID" value="XM_024088856.2"/>
</dbReference>
<evidence type="ECO:0000313" key="10">
    <source>
        <dbReference type="RefSeq" id="XP_023944624.2"/>
    </source>
</evidence>
<comment type="subcellular location">
    <subcellularLocation>
        <location evidence="6">Secreted</location>
    </subcellularLocation>
</comment>
<protein>
    <submittedName>
        <fullName evidence="10">Insulin-related peptide 1-like</fullName>
    </submittedName>
</protein>
<evidence type="ECO:0000256" key="7">
    <source>
        <dbReference type="SAM" id="SignalP"/>
    </source>
</evidence>
<dbReference type="PANTHER" id="PTHR13647">
    <property type="entry name" value="INSULIN-LIKE PEPTIDE 2-RELATED"/>
    <property type="match status" value="1"/>
</dbReference>
<keyword evidence="3" id="KW-0165">Cleavage on pair of basic residues</keyword>
<evidence type="ECO:0000256" key="3">
    <source>
        <dbReference type="ARBA" id="ARBA00022685"/>
    </source>
</evidence>
<proteinExistence type="inferred from homology"/>
<dbReference type="InterPro" id="IPR022352">
    <property type="entry name" value="Ins/IGF/rlx"/>
</dbReference>
<dbReference type="PRINTS" id="PR00276">
    <property type="entry name" value="INSULINFAMLY"/>
</dbReference>
<dbReference type="InterPro" id="IPR036438">
    <property type="entry name" value="Insulin-like_sf"/>
</dbReference>
<keyword evidence="9" id="KW-1185">Reference proteome</keyword>
<dbReference type="SUPFAM" id="SSF56994">
    <property type="entry name" value="Insulin-like"/>
    <property type="match status" value="1"/>
</dbReference>
<gene>
    <name evidence="10" type="primary">LOC112050564</name>
</gene>
<dbReference type="GO" id="GO:0005179">
    <property type="term" value="F:hormone activity"/>
    <property type="evidence" value="ECO:0007669"/>
    <property type="project" value="InterPro"/>
</dbReference>
<evidence type="ECO:0000313" key="9">
    <source>
        <dbReference type="Proteomes" id="UP001652582"/>
    </source>
</evidence>